<dbReference type="Gene3D" id="1.10.260.40">
    <property type="entry name" value="lambda repressor-like DNA-binding domains"/>
    <property type="match status" value="2"/>
</dbReference>
<feature type="domain" description="HTH cro/C1-type" evidence="2">
    <location>
        <begin position="27"/>
        <end position="81"/>
    </location>
</feature>
<reference evidence="3 4" key="1">
    <citation type="submission" date="2017-10" db="EMBL/GenBank/DDBJ databases">
        <title>Resolving the taxonomy of Roseburia spp., Eubacterium rectale and Agathobacter spp. through phylogenomic analysis.</title>
        <authorList>
            <person name="Sheridan P.O."/>
            <person name="Walker A.W."/>
            <person name="Duncan S.H."/>
            <person name="Scott K.P."/>
            <person name="Toole P.W.O."/>
            <person name="Luis P."/>
            <person name="Flint H.J."/>
        </authorList>
    </citation>
    <scope>NUCLEOTIDE SEQUENCE [LARGE SCALE GENOMIC DNA]</scope>
    <source>
        <strain evidence="3 4">JK623</strain>
    </source>
</reference>
<keyword evidence="1" id="KW-0238">DNA-binding</keyword>
<dbReference type="InterPro" id="IPR001387">
    <property type="entry name" value="Cro/C1-type_HTH"/>
</dbReference>
<dbReference type="GO" id="GO:0003677">
    <property type="term" value="F:DNA binding"/>
    <property type="evidence" value="ECO:0007669"/>
    <property type="project" value="UniProtKB-KW"/>
</dbReference>
<dbReference type="Proteomes" id="UP000224563">
    <property type="component" value="Unassembled WGS sequence"/>
</dbReference>
<dbReference type="PANTHER" id="PTHR46558:SF11">
    <property type="entry name" value="HTH-TYPE TRANSCRIPTIONAL REGULATOR XRE"/>
    <property type="match status" value="1"/>
</dbReference>
<dbReference type="PROSITE" id="PS50943">
    <property type="entry name" value="HTH_CROC1"/>
    <property type="match status" value="2"/>
</dbReference>
<dbReference type="CDD" id="cd00093">
    <property type="entry name" value="HTH_XRE"/>
    <property type="match status" value="2"/>
</dbReference>
<evidence type="ECO:0000259" key="2">
    <source>
        <dbReference type="PROSITE" id="PS50943"/>
    </source>
</evidence>
<dbReference type="AlphaFoldDB" id="A0A2G3E6W5"/>
<feature type="domain" description="HTH cro/C1-type" evidence="2">
    <location>
        <begin position="97"/>
        <end position="126"/>
    </location>
</feature>
<name>A0A2G3E6W5_9FIRM</name>
<dbReference type="Pfam" id="PF01381">
    <property type="entry name" value="HTH_3"/>
    <property type="match status" value="2"/>
</dbReference>
<evidence type="ECO:0000256" key="1">
    <source>
        <dbReference type="ARBA" id="ARBA00023125"/>
    </source>
</evidence>
<dbReference type="InterPro" id="IPR010982">
    <property type="entry name" value="Lambda_DNA-bd_dom_sf"/>
</dbReference>
<reference evidence="3 4" key="2">
    <citation type="submission" date="2017-10" db="EMBL/GenBank/DDBJ databases">
        <authorList>
            <person name="Banno H."/>
            <person name="Chua N.-H."/>
        </authorList>
    </citation>
    <scope>NUCLEOTIDE SEQUENCE [LARGE SCALE GENOMIC DNA]</scope>
    <source>
        <strain evidence="3 4">JK623</strain>
    </source>
</reference>
<dbReference type="SMART" id="SM00530">
    <property type="entry name" value="HTH_XRE"/>
    <property type="match status" value="2"/>
</dbReference>
<gene>
    <name evidence="3" type="ORF">CSX02_00270</name>
</gene>
<sequence length="154" mass="17137">MRLGKVLVNLAIPMISKPENASPGAILQYYREKNGISKSELADILGMTEYGVVNLEKGFNPIHYKNAVLIGKALNIDPEELMDEYTRFCLPGFGKKIKAIRAAYGVSQKDFAPIVGVDRSTVSIWEAEINEHHPSREAYNIIKKMAKEKGVDIS</sequence>
<dbReference type="PANTHER" id="PTHR46558">
    <property type="entry name" value="TRACRIPTIONAL REGULATORY PROTEIN-RELATED-RELATED"/>
    <property type="match status" value="1"/>
</dbReference>
<evidence type="ECO:0000313" key="3">
    <source>
        <dbReference type="EMBL" id="PHU38920.1"/>
    </source>
</evidence>
<keyword evidence="4" id="KW-1185">Reference proteome</keyword>
<evidence type="ECO:0000313" key="4">
    <source>
        <dbReference type="Proteomes" id="UP000224563"/>
    </source>
</evidence>
<proteinExistence type="predicted"/>
<dbReference type="RefSeq" id="WP_099385185.1">
    <property type="nucleotide sequence ID" value="NZ_JANSWH010000050.1"/>
</dbReference>
<dbReference type="SUPFAM" id="SSF47413">
    <property type="entry name" value="lambda repressor-like DNA-binding domains"/>
    <property type="match status" value="2"/>
</dbReference>
<accession>A0A2G3E6W5</accession>
<organism evidence="3 4">
    <name type="scientific">Agathobacter ruminis</name>
    <dbReference type="NCBI Taxonomy" id="1712665"/>
    <lineage>
        <taxon>Bacteria</taxon>
        <taxon>Bacillati</taxon>
        <taxon>Bacillota</taxon>
        <taxon>Clostridia</taxon>
        <taxon>Lachnospirales</taxon>
        <taxon>Lachnospiraceae</taxon>
        <taxon>Agathobacter</taxon>
    </lineage>
</organism>
<protein>
    <recommendedName>
        <fullName evidence="2">HTH cro/C1-type domain-containing protein</fullName>
    </recommendedName>
</protein>
<dbReference type="EMBL" id="PDYG01000001">
    <property type="protein sequence ID" value="PHU38920.1"/>
    <property type="molecule type" value="Genomic_DNA"/>
</dbReference>
<comment type="caution">
    <text evidence="3">The sequence shown here is derived from an EMBL/GenBank/DDBJ whole genome shotgun (WGS) entry which is preliminary data.</text>
</comment>